<evidence type="ECO:0000313" key="1">
    <source>
        <dbReference type="EMBL" id="MBC6470927.1"/>
    </source>
</evidence>
<name>A0ABR7M1D2_9ACTN</name>
<sequence>MSIKINEDSMTATIDGAEIARATRVDGSWLVSTWPHALNYNQAITALVLAERLSTGHGEADPLVIVWREELAHG</sequence>
<accession>A0ABR7M1D2</accession>
<protein>
    <submittedName>
        <fullName evidence="1">Uncharacterized protein</fullName>
    </submittedName>
</protein>
<organism evidence="1 2">
    <name type="scientific">Actinomadura alba</name>
    <dbReference type="NCBI Taxonomy" id="406431"/>
    <lineage>
        <taxon>Bacteria</taxon>
        <taxon>Bacillati</taxon>
        <taxon>Actinomycetota</taxon>
        <taxon>Actinomycetes</taxon>
        <taxon>Streptosporangiales</taxon>
        <taxon>Thermomonosporaceae</taxon>
        <taxon>Actinomadura</taxon>
    </lineage>
</organism>
<reference evidence="1 2" key="1">
    <citation type="submission" date="2020-06" db="EMBL/GenBank/DDBJ databases">
        <title>Actinomadura xiongansis sp. nov., isolated from soil of Baiyangdian.</title>
        <authorList>
            <person name="Zhang X."/>
        </authorList>
    </citation>
    <scope>NUCLEOTIDE SEQUENCE [LARGE SCALE GENOMIC DNA]</scope>
    <source>
        <strain evidence="1 2">HBUM206468</strain>
    </source>
</reference>
<keyword evidence="2" id="KW-1185">Reference proteome</keyword>
<dbReference type="EMBL" id="JABVEC010000052">
    <property type="protein sequence ID" value="MBC6470927.1"/>
    <property type="molecule type" value="Genomic_DNA"/>
</dbReference>
<comment type="caution">
    <text evidence="1">The sequence shown here is derived from an EMBL/GenBank/DDBJ whole genome shotgun (WGS) entry which is preliminary data.</text>
</comment>
<dbReference type="Proteomes" id="UP000805614">
    <property type="component" value="Unassembled WGS sequence"/>
</dbReference>
<evidence type="ECO:0000313" key="2">
    <source>
        <dbReference type="Proteomes" id="UP000805614"/>
    </source>
</evidence>
<dbReference type="RefSeq" id="WP_187247970.1">
    <property type="nucleotide sequence ID" value="NZ_BAAAOK010000060.1"/>
</dbReference>
<gene>
    <name evidence="1" type="ORF">HKK74_36370</name>
</gene>
<proteinExistence type="predicted"/>